<feature type="disulfide bond" evidence="10">
    <location>
        <begin position="501"/>
        <end position="528"/>
    </location>
</feature>
<evidence type="ECO:0000256" key="7">
    <source>
        <dbReference type="ARBA" id="ARBA00023157"/>
    </source>
</evidence>
<dbReference type="Pfam" id="PF13895">
    <property type="entry name" value="Ig_2"/>
    <property type="match status" value="1"/>
</dbReference>
<reference evidence="17" key="2">
    <citation type="submission" date="2017-05" db="UniProtKB">
        <authorList>
            <consortium name="EnsemblMetazoa"/>
        </authorList>
    </citation>
    <scope>IDENTIFICATION</scope>
</reference>
<feature type="compositionally biased region" description="Pro residues" evidence="11">
    <location>
        <begin position="2632"/>
        <end position="2653"/>
    </location>
</feature>
<feature type="compositionally biased region" description="Basic and acidic residues" evidence="11">
    <location>
        <begin position="2932"/>
        <end position="2945"/>
    </location>
</feature>
<keyword evidence="3" id="KW-0964">Secreted</keyword>
<dbReference type="InterPro" id="IPR007110">
    <property type="entry name" value="Ig-like_dom"/>
</dbReference>
<evidence type="ECO:0000313" key="18">
    <source>
        <dbReference type="Proteomes" id="UP000007879"/>
    </source>
</evidence>
<dbReference type="SMART" id="SM01411">
    <property type="entry name" value="Ephrin_rec_like"/>
    <property type="match status" value="2"/>
</dbReference>
<dbReference type="Pfam" id="PF12662">
    <property type="entry name" value="cEGF"/>
    <property type="match status" value="5"/>
</dbReference>
<dbReference type="SMART" id="SM00032">
    <property type="entry name" value="CCP"/>
    <property type="match status" value="1"/>
</dbReference>
<feature type="compositionally biased region" description="Acidic residues" evidence="11">
    <location>
        <begin position="2797"/>
        <end position="2808"/>
    </location>
</feature>
<evidence type="ECO:0000256" key="1">
    <source>
        <dbReference type="ARBA" id="ARBA00004498"/>
    </source>
</evidence>
<dbReference type="EnsemblMetazoa" id="Aqu2.1.44017_001">
    <property type="protein sequence ID" value="Aqu2.1.44017_001"/>
    <property type="gene ID" value="Aqu2.1.44017"/>
</dbReference>
<feature type="domain" description="EGF-like" evidence="14">
    <location>
        <begin position="427"/>
        <end position="467"/>
    </location>
</feature>
<evidence type="ECO:0000259" key="16">
    <source>
        <dbReference type="PROSITE" id="PS50923"/>
    </source>
</evidence>
<protein>
    <submittedName>
        <fullName evidence="17">Uncharacterized protein</fullName>
    </submittedName>
</protein>
<dbReference type="InterPro" id="IPR001881">
    <property type="entry name" value="EGF-like_Ca-bd_dom"/>
</dbReference>
<feature type="transmembrane region" description="Helical" evidence="12">
    <location>
        <begin position="2404"/>
        <end position="2432"/>
    </location>
</feature>
<dbReference type="PROSITE" id="PS01187">
    <property type="entry name" value="EGF_CA"/>
    <property type="match status" value="3"/>
</dbReference>
<evidence type="ECO:0000256" key="8">
    <source>
        <dbReference type="ARBA" id="ARBA00023180"/>
    </source>
</evidence>
<dbReference type="PROSITE" id="PS00022">
    <property type="entry name" value="EGF_1"/>
    <property type="match status" value="1"/>
</dbReference>
<evidence type="ECO:0000256" key="13">
    <source>
        <dbReference type="SAM" id="SignalP"/>
    </source>
</evidence>
<feature type="compositionally biased region" description="Low complexity" evidence="11">
    <location>
        <begin position="2784"/>
        <end position="2796"/>
    </location>
</feature>
<dbReference type="InParanoid" id="A0A1X7VV77"/>
<comment type="similarity">
    <text evidence="2">Belongs to the fibulin family.</text>
</comment>
<dbReference type="SMART" id="SM00409">
    <property type="entry name" value="IG"/>
    <property type="match status" value="2"/>
</dbReference>
<dbReference type="Gene3D" id="2.10.70.10">
    <property type="entry name" value="Complement Module, domain 1"/>
    <property type="match status" value="1"/>
</dbReference>
<keyword evidence="8" id="KW-0325">Glycoprotein</keyword>
<feature type="compositionally biased region" description="Acidic residues" evidence="11">
    <location>
        <begin position="3045"/>
        <end position="3054"/>
    </location>
</feature>
<keyword evidence="6" id="KW-0677">Repeat</keyword>
<dbReference type="SMART" id="SM00408">
    <property type="entry name" value="IGc2"/>
    <property type="match status" value="2"/>
</dbReference>
<evidence type="ECO:0000256" key="11">
    <source>
        <dbReference type="SAM" id="MobiDB-lite"/>
    </source>
</evidence>
<evidence type="ECO:0000256" key="6">
    <source>
        <dbReference type="ARBA" id="ARBA00022737"/>
    </source>
</evidence>
<dbReference type="PROSITE" id="PS50923">
    <property type="entry name" value="SUSHI"/>
    <property type="match status" value="1"/>
</dbReference>
<keyword evidence="7 9" id="KW-1015">Disulfide bond</keyword>
<feature type="chain" id="PRO_5012710962" evidence="13">
    <location>
        <begin position="25"/>
        <end position="3132"/>
    </location>
</feature>
<dbReference type="Pfam" id="PF13927">
    <property type="entry name" value="Ig_3"/>
    <property type="match status" value="1"/>
</dbReference>
<keyword evidence="4 9" id="KW-0245">EGF-like domain</keyword>
<feature type="compositionally biased region" description="Low complexity" evidence="11">
    <location>
        <begin position="2809"/>
        <end position="2836"/>
    </location>
</feature>
<keyword evidence="10" id="KW-0768">Sushi</keyword>
<dbReference type="EnsemblMetazoa" id="XM_019993205.1">
    <property type="protein sequence ID" value="XP_019848764.1"/>
    <property type="gene ID" value="LOC109580237"/>
</dbReference>
<evidence type="ECO:0000256" key="3">
    <source>
        <dbReference type="ARBA" id="ARBA00022530"/>
    </source>
</evidence>
<dbReference type="SUPFAM" id="SSF48726">
    <property type="entry name" value="Immunoglobulin"/>
    <property type="match status" value="1"/>
</dbReference>
<keyword evidence="5 13" id="KW-0732">Signal</keyword>
<dbReference type="SUPFAM" id="SSF57184">
    <property type="entry name" value="Growth factor receptor domain"/>
    <property type="match status" value="3"/>
</dbReference>
<evidence type="ECO:0000256" key="5">
    <source>
        <dbReference type="ARBA" id="ARBA00022729"/>
    </source>
</evidence>
<keyword evidence="3" id="KW-0272">Extracellular matrix</keyword>
<dbReference type="InterPro" id="IPR003598">
    <property type="entry name" value="Ig_sub2"/>
</dbReference>
<dbReference type="InterPro" id="IPR013783">
    <property type="entry name" value="Ig-like_fold"/>
</dbReference>
<evidence type="ECO:0000256" key="2">
    <source>
        <dbReference type="ARBA" id="ARBA00006127"/>
    </source>
</evidence>
<dbReference type="FunFam" id="2.10.25.10:FF:000005">
    <property type="entry name" value="Fibrillin 2"/>
    <property type="match status" value="1"/>
</dbReference>
<dbReference type="FunFam" id="2.10.25.10:FF:000119">
    <property type="entry name" value="vitamin K-dependent protein S"/>
    <property type="match status" value="1"/>
</dbReference>
<dbReference type="Gene3D" id="2.10.25.10">
    <property type="entry name" value="Laminin"/>
    <property type="match status" value="11"/>
</dbReference>
<evidence type="ECO:0000256" key="10">
    <source>
        <dbReference type="PROSITE-ProRule" id="PRU00302"/>
    </source>
</evidence>
<dbReference type="PROSITE" id="PS01186">
    <property type="entry name" value="EGF_2"/>
    <property type="match status" value="3"/>
</dbReference>
<accession>A0A1X7VV77</accession>
<feature type="compositionally biased region" description="Low complexity" evidence="11">
    <location>
        <begin position="2749"/>
        <end position="2760"/>
    </location>
</feature>
<dbReference type="PANTHER" id="PTHR24050">
    <property type="entry name" value="PA14 DOMAIN-CONTAINING PROTEIN"/>
    <property type="match status" value="1"/>
</dbReference>
<feature type="compositionally biased region" description="Acidic residues" evidence="11">
    <location>
        <begin position="2837"/>
        <end position="2860"/>
    </location>
</feature>
<feature type="compositionally biased region" description="Acidic residues" evidence="11">
    <location>
        <begin position="2769"/>
        <end position="2783"/>
    </location>
</feature>
<feature type="region of interest" description="Disordered" evidence="11">
    <location>
        <begin position="2542"/>
        <end position="2653"/>
    </location>
</feature>
<evidence type="ECO:0000259" key="14">
    <source>
        <dbReference type="PROSITE" id="PS50026"/>
    </source>
</evidence>
<comment type="caution">
    <text evidence="9">Lacks conserved residue(s) required for the propagation of feature annotation.</text>
</comment>
<gene>
    <name evidence="17" type="primary">109580237</name>
</gene>
<dbReference type="Gene3D" id="2.60.40.10">
    <property type="entry name" value="Immunoglobulins"/>
    <property type="match status" value="2"/>
</dbReference>
<feature type="domain" description="EGF-like" evidence="14">
    <location>
        <begin position="599"/>
        <end position="635"/>
    </location>
</feature>
<feature type="compositionally biased region" description="Basic and acidic residues" evidence="11">
    <location>
        <begin position="2974"/>
        <end position="2983"/>
    </location>
</feature>
<evidence type="ECO:0000256" key="12">
    <source>
        <dbReference type="SAM" id="Phobius"/>
    </source>
</evidence>
<dbReference type="InterPro" id="IPR018097">
    <property type="entry name" value="EGF_Ca-bd_CS"/>
</dbReference>
<evidence type="ECO:0000259" key="15">
    <source>
        <dbReference type="PROSITE" id="PS50835"/>
    </source>
</evidence>
<feature type="region of interest" description="Disordered" evidence="11">
    <location>
        <begin position="2685"/>
        <end position="2957"/>
    </location>
</feature>
<feature type="domain" description="Ig-like" evidence="15">
    <location>
        <begin position="1942"/>
        <end position="2007"/>
    </location>
</feature>
<feature type="region of interest" description="Disordered" evidence="11">
    <location>
        <begin position="2974"/>
        <end position="3066"/>
    </location>
</feature>
<feature type="region of interest" description="Disordered" evidence="11">
    <location>
        <begin position="2459"/>
        <end position="2482"/>
    </location>
</feature>
<dbReference type="PROSITE" id="PS50026">
    <property type="entry name" value="EGF_3"/>
    <property type="match status" value="2"/>
</dbReference>
<dbReference type="InterPro" id="IPR009030">
    <property type="entry name" value="Growth_fac_rcpt_cys_sf"/>
</dbReference>
<dbReference type="SMART" id="SM00181">
    <property type="entry name" value="EGF"/>
    <property type="match status" value="11"/>
</dbReference>
<dbReference type="SUPFAM" id="SSF141571">
    <property type="entry name" value="Pentapeptide repeat-like"/>
    <property type="match status" value="1"/>
</dbReference>
<dbReference type="InterPro" id="IPR035976">
    <property type="entry name" value="Sushi/SCR/CCP_sf"/>
</dbReference>
<feature type="compositionally biased region" description="Low complexity" evidence="11">
    <location>
        <begin position="2861"/>
        <end position="2875"/>
    </location>
</feature>
<keyword evidence="12" id="KW-1133">Transmembrane helix</keyword>
<dbReference type="PROSITE" id="PS00010">
    <property type="entry name" value="ASX_HYDROXYL"/>
    <property type="match status" value="1"/>
</dbReference>
<feature type="domain" description="Sushi" evidence="16">
    <location>
        <begin position="469"/>
        <end position="530"/>
    </location>
</feature>
<dbReference type="SUPFAM" id="SSF57196">
    <property type="entry name" value="EGF/Laminin"/>
    <property type="match status" value="5"/>
</dbReference>
<evidence type="ECO:0000256" key="4">
    <source>
        <dbReference type="ARBA" id="ARBA00022536"/>
    </source>
</evidence>
<dbReference type="CDD" id="cd00054">
    <property type="entry name" value="EGF_CA"/>
    <property type="match status" value="10"/>
</dbReference>
<dbReference type="CDD" id="cd00096">
    <property type="entry name" value="Ig"/>
    <property type="match status" value="2"/>
</dbReference>
<name>A0A1X7VV77_AMPQE</name>
<dbReference type="OrthoDB" id="439917at2759"/>
<feature type="compositionally biased region" description="Basic and acidic residues" evidence="11">
    <location>
        <begin position="2914"/>
        <end position="2923"/>
    </location>
</feature>
<evidence type="ECO:0000313" key="17">
    <source>
        <dbReference type="EnsemblMetazoa" id="Aqu2.1.44017_001"/>
    </source>
</evidence>
<dbReference type="GO" id="GO:0005509">
    <property type="term" value="F:calcium ion binding"/>
    <property type="evidence" value="ECO:0007669"/>
    <property type="project" value="InterPro"/>
</dbReference>
<dbReference type="eggNOG" id="KOG1217">
    <property type="taxonomic scope" value="Eukaryota"/>
</dbReference>
<dbReference type="SMART" id="SM00179">
    <property type="entry name" value="EGF_CA"/>
    <property type="match status" value="10"/>
</dbReference>
<dbReference type="InterPro" id="IPR000742">
    <property type="entry name" value="EGF"/>
</dbReference>
<dbReference type="InterPro" id="IPR003599">
    <property type="entry name" value="Ig_sub"/>
</dbReference>
<evidence type="ECO:0000256" key="9">
    <source>
        <dbReference type="PROSITE-ProRule" id="PRU00076"/>
    </source>
</evidence>
<feature type="compositionally biased region" description="Acidic residues" evidence="11">
    <location>
        <begin position="2576"/>
        <end position="2588"/>
    </location>
</feature>
<dbReference type="KEGG" id="aqu:109580237"/>
<dbReference type="Pfam" id="PF14670">
    <property type="entry name" value="FXa_inhibition"/>
    <property type="match status" value="1"/>
</dbReference>
<dbReference type="STRING" id="400682.A0A1X7VV77"/>
<reference evidence="18" key="1">
    <citation type="journal article" date="2010" name="Nature">
        <title>The Amphimedon queenslandica genome and the evolution of animal complexity.</title>
        <authorList>
            <person name="Srivastava M."/>
            <person name="Simakov O."/>
            <person name="Chapman J."/>
            <person name="Fahey B."/>
            <person name="Gauthier M.E."/>
            <person name="Mitros T."/>
            <person name="Richards G.S."/>
            <person name="Conaco C."/>
            <person name="Dacre M."/>
            <person name="Hellsten U."/>
            <person name="Larroux C."/>
            <person name="Putnam N.H."/>
            <person name="Stanke M."/>
            <person name="Adamska M."/>
            <person name="Darling A."/>
            <person name="Degnan S.M."/>
            <person name="Oakley T.H."/>
            <person name="Plachetzki D.C."/>
            <person name="Zhai Y."/>
            <person name="Adamski M."/>
            <person name="Calcino A."/>
            <person name="Cummins S.F."/>
            <person name="Goodstein D.M."/>
            <person name="Harris C."/>
            <person name="Jackson D.J."/>
            <person name="Leys S.P."/>
            <person name="Shu S."/>
            <person name="Woodcroft B.J."/>
            <person name="Vervoort M."/>
            <person name="Kosik K.S."/>
            <person name="Manning G."/>
            <person name="Degnan B.M."/>
            <person name="Rokhsar D.S."/>
        </authorList>
    </citation>
    <scope>NUCLEOTIDE SEQUENCE [LARGE SCALE GENOMIC DNA]</scope>
</reference>
<dbReference type="Proteomes" id="UP000007879">
    <property type="component" value="Unassembled WGS sequence"/>
</dbReference>
<feature type="disulfide bond" evidence="9">
    <location>
        <begin position="625"/>
        <end position="634"/>
    </location>
</feature>
<feature type="compositionally biased region" description="Basic and acidic residues" evidence="11">
    <location>
        <begin position="2550"/>
        <end position="2575"/>
    </location>
</feature>
<keyword evidence="12" id="KW-0472">Membrane</keyword>
<feature type="domain" description="Ig-like" evidence="15">
    <location>
        <begin position="2028"/>
        <end position="2115"/>
    </location>
</feature>
<proteinExistence type="inferred from homology"/>
<dbReference type="FunFam" id="2.10.25.10:FF:000017">
    <property type="entry name" value="latent-transforming growth factor beta-binding protein 4 isoform X1"/>
    <property type="match status" value="1"/>
</dbReference>
<dbReference type="InterPro" id="IPR000436">
    <property type="entry name" value="Sushi_SCR_CCP_dom"/>
</dbReference>
<keyword evidence="18" id="KW-1185">Reference proteome</keyword>
<feature type="compositionally biased region" description="Polar residues" evidence="11">
    <location>
        <begin position="2600"/>
        <end position="2620"/>
    </location>
</feature>
<sequence length="3132" mass="339602">MGKVLLLSFICVLFLSFCIRESSAQCGAGFQDVGGVCMDIDECTENNVPICGSHMCSNTNGSYECICNSGYEVAEDNQTCIDIDECSSNSSLCGGNTCINTAGSYQCSCRPGCMNDPTDPQICIDIDECADNYCNQNCVNLDCSSGRYECSCNAGYQLAPDNHTCIDVDECSFNSSLCGGHTCINTAGSYQCSCRLGCMNEEAMDHQICIDIDECAAANTNDCSQGCNNLDCLSGRYQCSCNPGFRLGADNHTCIDSNECNTGNNCSQLCNNNIGSYTCDCNEGCTLNSDGFSCDDINECDTNNGGCSQVCNNSFCTDGRFSCSCESGYELHSDGFTCIDIDECAVDNECEQMCINTNGSFTCSCMEGCTLDANGNSCSDFNECESADPRLYCDQICTNEDCTDGGYECSCYTGYILNLNNNRTCLDIDECDVDNGDCSQLCLNYPGSYSCFCRPGYSLEIDGVTCTATPCSPKLEAPLNGNYNCSDPADGVTGDICSFSCDDGYDINGSVTRVCQDNSTWTGITTTCTRKSCPPLQATETYLIARHCNTEFGSSCTIFCPYGYYNGTPGADYYQEYCVLDNTGNQLEWGNTDTQCTPLSSPCNPNPCMNNGLCSVQDSLPVCSCSQYFTGQYCETRLLQILSSLPSLAVGDQSDRLYILTEIGHTDDITVHVIADPTINVSPSPMVSIDPGTGSGNFALRGSSAGAYSIRYLAYSQGSSVVLSTNEQYFIVYDNSDALSSTGLYETEGVLKSPGCCSLNLSDSFCQYWTQSISSSCSVGMDANNTVKTNGISFMHSGGLSLPLSLIGVNVSPSSLSMTPNTDEVLYCTNCTNSSGACLSSDAKNSDSAILARDGALFKTFLNQAPSLLPSGITLMPTDATISRNLAMYDFMSDLISDSDHISDECQGLQVNSPTYVLKSNSRISASVNGETMDYNVNDITCFSLALCSLPFSPLTVSLPTTGSSALISSLSGFRYYSNWDWSLSIRSVHLSSNGAINNNDLLFNSLRLWSGSDWITNHSSSFNDVGLFVTAGHTSRGDTYDLIVKSNFTGHVSFSLQRQNSPVLLNGDGVLSITALINSAPQSFVLSSQTAQGILFNESNPDFSRGFSVNMNYDSAPSSDFYHDLFPLLDASTPCPVSSFVNLRPDFTPGWVSMYTQCLGLKIHGMTIYGLTTELTFHSSSSFSLYTHNISLTIKAYNNGPKPIRLGKVLSLPNYASTGSYILLNYSTSGDVNGMIRNARLSLYDVDVETIIVVTPTGLTIGLSSGSPQGIYNMNIRGVIHPGDSWDTAGVVIESQLTGSSLSGSFFNQLRSNVHSVLAESGDYASFRLDTVQSNLDSSQETNSSFASSLMALQDEYNRSIIEYQEAVQSYTDAVEASNQKWNVFNATIRLYLSETQIDAVYNAAQCINNCGTDCTMPYSFRPCTSDISLPISGLADFDIPRNQTHRNPSTSQVNSCSSVSDCDGVIGVRWIERQGLVLPVAYDGLDCTNACQSSLFQVKTYADSNISNIRTQSEPIVSSHYNTNRYYTCSLSTCTLQPVSQPCASVYVECDHSRRIQLINEASSVASQASIAALFRISSEYDALLANVSLARAELNNRELKMVLLRERLNLTSAALTSASAVATKSSAPVSSVSELLEREIGIRDWIQAHNSASDVLDVSSLNFTAELTSPSSNRISLRIGYYFPYAPSSSYPLSSNIDLNTPPQFIIDQLTNELIVDARNNNNNNNNNNNGRKRRQQADIDTRGIFLNKCNILQQFMSYVSFINTSLTEAISETTATMTDIASLSSRLQYRYNTIVSNSTSLSMSEQATLQSRENLYLAQAQYQLQQQSLTVSRASIVHWLKPIELYHSSLGSISSLSCYTFTDCLSAISGYIFSELVRIPSASASLYSHKASVNNAIELIAQRSNRAITLSDVQSAMENISTVLRHINDANYWCVFDPSVSSQLPPVMPILEQSSATLHCNVNSSLPIRYQWNKDDIIISNESNSDLTLISFNADDSGLYSCTGITDFETVETLPTQAYLYRPPVLAQTPQRVSTHLYSSKGLRIECTAHSHPLSPSWYWEYAANEGGSWNRIINETSNVLIIRNPSMSDNGYYRCTASTEHGSATSPSIRGTVFSPSVSVPKYNFTITLSSLGSGSGADDTGSEADLDIIRSYLVRVLASMNIAASWMGVMAEGDSYYRASFLIAAATVNDTIPHIDELVSWYENQLESLTTQKSLIMNYFSSSLNNNDENVEIISNSLITSQRKYVCQSGAGLDTDNYIFCVPCNSGYYSEPGFLTDIYRYIKPGTYIKDYLSLCTPCPVGYYQPSTGSTGCISCDPLYSTEGTGSTSSDECKALCQPHYYSVDGLSPCTPCPTGYYQPLYGSTSCLLCNNNTDSLQYCPETTPGGTTTPTDDAEFDVIFVASVAGGSTLALLILCVIAILIIALVSRRRSANKKKKSEKDKVVFKFIPRRAGVGGSHNKSGGRKSSKKYSDNPLYMAPDSQEMRVMTGSTSEHSIMKTEMTGLSNIDELSDLERSIDDEPIDSDTVPLYAVPSDEKIEEEVKEVESASQKEKESEEKENVDEEKVVEKEEGEEERVDDEAPLIEKEEKAVTFSDDTTVINQIEETEVSSPTESNEGDIEAVTETLPPPIDMEAVPPPVDMEAVPPPVDMETVPPLVVLETIPPPLSVTDETTTYVIDVEPSPSGEIEPSDDVKSSTSDEIPLEGEEIPTITLVDENNEVIGPPEGGLDDISEDEFIKQMMSTDDTQAPTADQTEPTDHTESADTDPTDADQAEPTDADAAQTDAAQTDADQTDADQTDADQTDANQTDAAQTDAAQTDADQTDANQTDADQTDADQTDVDQTDADQTDADPTDADPTTITDIDTALDTPQADIIVKEESAAVETSSEDVPAAQIPPEAPENTSEVPEIPKGEETTKEATIPTEDDQPKGESADSKDEEATATTVEGDELQRAIDQALLEAKLVEEAYKEKEKEDRVPVPIPATTDEDTPTEAMKDEESSTPPPPPLSPVPAEQEESAVQVEAPKKKHAIIIVQSDSKNEDEDEDDEGKETLIDDMPSSYSYNIADSEKKLQDIRRKSSPFVGGRANLLRVGEDHLKPASSLPALNVDEDYGDVAKSSASTSNVYN</sequence>
<dbReference type="CDD" id="cd00033">
    <property type="entry name" value="CCP"/>
    <property type="match status" value="1"/>
</dbReference>
<dbReference type="PANTHER" id="PTHR24050:SF27">
    <property type="entry name" value="FIBRILLIN-1"/>
    <property type="match status" value="1"/>
</dbReference>
<dbReference type="InterPro" id="IPR026823">
    <property type="entry name" value="cEGF"/>
</dbReference>
<organism evidence="17">
    <name type="scientific">Amphimedon queenslandica</name>
    <name type="common">Sponge</name>
    <dbReference type="NCBI Taxonomy" id="400682"/>
    <lineage>
        <taxon>Eukaryota</taxon>
        <taxon>Metazoa</taxon>
        <taxon>Porifera</taxon>
        <taxon>Demospongiae</taxon>
        <taxon>Heteroscleromorpha</taxon>
        <taxon>Haplosclerida</taxon>
        <taxon>Niphatidae</taxon>
        <taxon>Amphimedon</taxon>
    </lineage>
</organism>
<dbReference type="InterPro" id="IPR036179">
    <property type="entry name" value="Ig-like_dom_sf"/>
</dbReference>
<keyword evidence="12" id="KW-0812">Transmembrane</keyword>
<dbReference type="Gene3D" id="2.10.50.10">
    <property type="entry name" value="Tumor Necrosis Factor Receptor, subunit A, domain 2"/>
    <property type="match status" value="1"/>
</dbReference>
<dbReference type="PROSITE" id="PS50835">
    <property type="entry name" value="IG_LIKE"/>
    <property type="match status" value="2"/>
</dbReference>
<dbReference type="FunFam" id="2.10.25.10:FF:000240">
    <property type="entry name" value="Vitamin K-dependent protein S"/>
    <property type="match status" value="2"/>
</dbReference>
<feature type="signal peptide" evidence="13">
    <location>
        <begin position="1"/>
        <end position="24"/>
    </location>
</feature>
<dbReference type="InterPro" id="IPR000152">
    <property type="entry name" value="EGF-type_Asp/Asn_hydroxyl_site"/>
</dbReference>
<dbReference type="SUPFAM" id="SSF57535">
    <property type="entry name" value="Complement control module/SCR domain"/>
    <property type="match status" value="1"/>
</dbReference>
<dbReference type="InterPro" id="IPR052235">
    <property type="entry name" value="Nephronectin_domain"/>
</dbReference>
<comment type="subcellular location">
    <subcellularLocation>
        <location evidence="1">Secreted</location>
        <location evidence="1">Extracellular space</location>
        <location evidence="1">Extracellular matrix</location>
    </subcellularLocation>
</comment>